<evidence type="ECO:0000259" key="1">
    <source>
        <dbReference type="PROSITE" id="PS51704"/>
    </source>
</evidence>
<dbReference type="Proteomes" id="UP000054908">
    <property type="component" value="Unassembled WGS sequence"/>
</dbReference>
<dbReference type="RefSeq" id="WP_058453663.1">
    <property type="nucleotide sequence ID" value="NZ_CAAAIB010000001.1"/>
</dbReference>
<dbReference type="GO" id="GO:0006629">
    <property type="term" value="P:lipid metabolic process"/>
    <property type="evidence" value="ECO:0007669"/>
    <property type="project" value="InterPro"/>
</dbReference>
<dbReference type="STRING" id="466.Lmac_2994"/>
<protein>
    <submittedName>
        <fullName evidence="2">Glycerophosphoryl diester phosphodiesterase</fullName>
        <ecNumber evidence="2">3.1.4.46</ecNumber>
    </submittedName>
</protein>
<keyword evidence="3" id="KW-1185">Reference proteome</keyword>
<accession>A0A0W0VW74</accession>
<dbReference type="Pfam" id="PF03009">
    <property type="entry name" value="GDPD"/>
    <property type="match status" value="1"/>
</dbReference>
<dbReference type="InterPro" id="IPR017946">
    <property type="entry name" value="PLC-like_Pdiesterase_TIM-brl"/>
</dbReference>
<comment type="caution">
    <text evidence="2">The sequence shown here is derived from an EMBL/GenBank/DDBJ whole genome shotgun (WGS) entry which is preliminary data.</text>
</comment>
<dbReference type="PANTHER" id="PTHR46211">
    <property type="entry name" value="GLYCEROPHOSPHORYL DIESTER PHOSPHODIESTERASE"/>
    <property type="match status" value="1"/>
</dbReference>
<dbReference type="OrthoDB" id="9795622at2"/>
<dbReference type="PATRIC" id="fig|466.6.peg.3207"/>
<dbReference type="SUPFAM" id="SSF51695">
    <property type="entry name" value="PLC-like phosphodiesterases"/>
    <property type="match status" value="1"/>
</dbReference>
<reference evidence="2 3" key="1">
    <citation type="submission" date="2015-11" db="EMBL/GenBank/DDBJ databases">
        <title>Genomic analysis of 38 Legionella species identifies large and diverse effector repertoires.</title>
        <authorList>
            <person name="Burstein D."/>
            <person name="Amaro F."/>
            <person name="Zusman T."/>
            <person name="Lifshitz Z."/>
            <person name="Cohen O."/>
            <person name="Gilbert J.A."/>
            <person name="Pupko T."/>
            <person name="Shuman H.A."/>
            <person name="Segal G."/>
        </authorList>
    </citation>
    <scope>NUCLEOTIDE SEQUENCE [LARGE SCALE GENOMIC DNA]</scope>
    <source>
        <strain evidence="2 3">PX-1-G2-E2</strain>
    </source>
</reference>
<dbReference type="GO" id="GO:0008889">
    <property type="term" value="F:glycerophosphodiester phosphodiesterase activity"/>
    <property type="evidence" value="ECO:0007669"/>
    <property type="project" value="UniProtKB-EC"/>
</dbReference>
<evidence type="ECO:0000313" key="2">
    <source>
        <dbReference type="EMBL" id="KTD24121.1"/>
    </source>
</evidence>
<dbReference type="PROSITE" id="PS51704">
    <property type="entry name" value="GP_PDE"/>
    <property type="match status" value="1"/>
</dbReference>
<organism evidence="2 3">
    <name type="scientific">Legionella maceachernii</name>
    <dbReference type="NCBI Taxonomy" id="466"/>
    <lineage>
        <taxon>Bacteria</taxon>
        <taxon>Pseudomonadati</taxon>
        <taxon>Pseudomonadota</taxon>
        <taxon>Gammaproteobacteria</taxon>
        <taxon>Legionellales</taxon>
        <taxon>Legionellaceae</taxon>
        <taxon>Legionella</taxon>
    </lineage>
</organism>
<feature type="domain" description="GP-PDE" evidence="1">
    <location>
        <begin position="31"/>
        <end position="254"/>
    </location>
</feature>
<dbReference type="InterPro" id="IPR030395">
    <property type="entry name" value="GP_PDE_dom"/>
</dbReference>
<dbReference type="PANTHER" id="PTHR46211:SF14">
    <property type="entry name" value="GLYCEROPHOSPHODIESTER PHOSPHODIESTERASE"/>
    <property type="match status" value="1"/>
</dbReference>
<dbReference type="EMBL" id="LNYL01000051">
    <property type="protein sequence ID" value="KTD24121.1"/>
    <property type="molecule type" value="Genomic_DNA"/>
</dbReference>
<keyword evidence="2" id="KW-0378">Hydrolase</keyword>
<sequence>MKILKLLEKTINYFFAFWPRKIPQNFKISKTHLIAHRGAHSKKQRIIENTEAAFSAALALGCWGIEFDVHATADGVLVVNHDPTLKRLWGKEVAIKELTFKKLRALVPEILSLAEVVERYGKRLHLFVELKVPFNAEASLYHDLRTLTPCVDYHLLSLHESVFASLTLFPPEVMLLVAVHNNVTQFVRLCLQKQYGGVLGHYLLFDNQKIKTLKSAKKQVGVGMVDSKFSLHRELNRELKWIFSDNVAPLTRYLKELQ</sequence>
<dbReference type="Gene3D" id="3.20.20.190">
    <property type="entry name" value="Phosphatidylinositol (PI) phosphodiesterase"/>
    <property type="match status" value="1"/>
</dbReference>
<dbReference type="AlphaFoldDB" id="A0A0W0VW74"/>
<evidence type="ECO:0000313" key="3">
    <source>
        <dbReference type="Proteomes" id="UP000054908"/>
    </source>
</evidence>
<gene>
    <name evidence="2" type="ORF">Lmac_2994</name>
</gene>
<proteinExistence type="predicted"/>
<dbReference type="EC" id="3.1.4.46" evidence="2"/>
<name>A0A0W0VW74_9GAMM</name>